<evidence type="ECO:0000259" key="2">
    <source>
        <dbReference type="Pfam" id="PF03703"/>
    </source>
</evidence>
<dbReference type="PIRSF" id="PIRSF026631">
    <property type="entry name" value="UCP026631"/>
    <property type="match status" value="1"/>
</dbReference>
<feature type="transmembrane region" description="Helical" evidence="1">
    <location>
        <begin position="197"/>
        <end position="215"/>
    </location>
</feature>
<organism evidence="3 4">
    <name type="scientific">Flavobacterium ichthyis</name>
    <dbReference type="NCBI Taxonomy" id="2698827"/>
    <lineage>
        <taxon>Bacteria</taxon>
        <taxon>Pseudomonadati</taxon>
        <taxon>Bacteroidota</taxon>
        <taxon>Flavobacteriia</taxon>
        <taxon>Flavobacteriales</taxon>
        <taxon>Flavobacteriaceae</taxon>
        <taxon>Flavobacterium</taxon>
    </lineage>
</organism>
<dbReference type="InterPro" id="IPR005182">
    <property type="entry name" value="YdbS-like_PH"/>
</dbReference>
<gene>
    <name evidence="3" type="ORF">GV828_03720</name>
</gene>
<dbReference type="RefSeq" id="WP_166536133.1">
    <property type="nucleotide sequence ID" value="NZ_JAABLM010000003.1"/>
</dbReference>
<name>A0ABW9Z637_9FLAO</name>
<reference evidence="4" key="1">
    <citation type="submission" date="2020-01" db="EMBL/GenBank/DDBJ databases">
        <title>Sphingomonas sp. strain CSW-10.</title>
        <authorList>
            <person name="Chen W.-M."/>
        </authorList>
    </citation>
    <scope>NUCLEOTIDE SEQUENCE [LARGE SCALE GENOMIC DNA]</scope>
    <source>
        <strain evidence="4">NST-5</strain>
    </source>
</reference>
<accession>A0ABW9Z637</accession>
<feature type="domain" description="YdbS-like PH" evidence="2">
    <location>
        <begin position="71"/>
        <end position="151"/>
    </location>
</feature>
<feature type="transmembrane region" description="Helical" evidence="1">
    <location>
        <begin position="374"/>
        <end position="393"/>
    </location>
</feature>
<dbReference type="Pfam" id="PF03703">
    <property type="entry name" value="bPH_2"/>
    <property type="match status" value="3"/>
</dbReference>
<proteinExistence type="predicted"/>
<feature type="transmembrane region" description="Helical" evidence="1">
    <location>
        <begin position="399"/>
        <end position="418"/>
    </location>
</feature>
<dbReference type="PANTHER" id="PTHR34473:SF2">
    <property type="entry name" value="UPF0699 TRANSMEMBRANE PROTEIN YDBT"/>
    <property type="match status" value="1"/>
</dbReference>
<dbReference type="Proteomes" id="UP000798602">
    <property type="component" value="Unassembled WGS sequence"/>
</dbReference>
<evidence type="ECO:0000313" key="4">
    <source>
        <dbReference type="Proteomes" id="UP000798602"/>
    </source>
</evidence>
<protein>
    <submittedName>
        <fullName evidence="3">PH domain-containing protein</fullName>
    </submittedName>
</protein>
<comment type="caution">
    <text evidence="3">The sequence shown here is derived from an EMBL/GenBank/DDBJ whole genome shotgun (WGS) entry which is preliminary data.</text>
</comment>
<dbReference type="InterPro" id="IPR014529">
    <property type="entry name" value="UCP026631"/>
</dbReference>
<feature type="transmembrane region" description="Helical" evidence="1">
    <location>
        <begin position="48"/>
        <end position="69"/>
    </location>
</feature>
<keyword evidence="4" id="KW-1185">Reference proteome</keyword>
<dbReference type="EMBL" id="JAABLM010000003">
    <property type="protein sequence ID" value="NBL64308.1"/>
    <property type="molecule type" value="Genomic_DNA"/>
</dbReference>
<feature type="domain" description="YdbS-like PH" evidence="2">
    <location>
        <begin position="269"/>
        <end position="350"/>
    </location>
</feature>
<sequence>MEDFNFQIPQRQSVTGILVMFADTLQKFLRAMWVPLALFLFKAKEPKAYLLIGGVVVLCCIVGAIIAYLRYRNFTFYLDEGNREFILKKGVFQKSIISINLDKIQQVNINQNVIQKISGVFSLEIDTAGSNGKEVKISAVKEDLAQALKAKLLSFDFENKTVSDEISEENPQEIVSQKPFIKLSNLTLLKIGLTSNYGRSIAILVGFFVTLYQSIKDFVQTFELDESEVDSVLERSFGLLSVGILIFAFFIVIIFVNIIRTFLKHFDFQMMQQNQSFAITSGLFAKKNTLVNPKKVQITSISRNFFQKKLKIFDINTKQASDQQVKENNKFGNFIEIPGCNSEEKQHILQIIFGQIPYKGKKLRPNFRYLIGKVLKLIIIPVSIFSIYALKVYPGWQEFFPLIFVYLILVGALIYYGFQNNALFVNDQFVIKTHGAWDVEDEIIEPYKIQAITTKQYFWNKKSNVGHVYLHTAAGDLQFKFGNFSEIKKLTNYWLYKVEVSKKNWM</sequence>
<keyword evidence="1" id="KW-0472">Membrane</keyword>
<evidence type="ECO:0000256" key="1">
    <source>
        <dbReference type="SAM" id="Phobius"/>
    </source>
</evidence>
<dbReference type="PANTHER" id="PTHR34473">
    <property type="entry name" value="UPF0699 TRANSMEMBRANE PROTEIN YDBS"/>
    <property type="match status" value="1"/>
</dbReference>
<evidence type="ECO:0000313" key="3">
    <source>
        <dbReference type="EMBL" id="NBL64308.1"/>
    </source>
</evidence>
<feature type="transmembrane region" description="Helical" evidence="1">
    <location>
        <begin position="235"/>
        <end position="263"/>
    </location>
</feature>
<keyword evidence="1" id="KW-0812">Transmembrane</keyword>
<keyword evidence="1" id="KW-1133">Transmembrane helix</keyword>
<feature type="domain" description="YdbS-like PH" evidence="2">
    <location>
        <begin position="422"/>
        <end position="491"/>
    </location>
</feature>